<dbReference type="AlphaFoldDB" id="A0A0F9KDJ9"/>
<organism evidence="2">
    <name type="scientific">marine sediment metagenome</name>
    <dbReference type="NCBI Taxonomy" id="412755"/>
    <lineage>
        <taxon>unclassified sequences</taxon>
        <taxon>metagenomes</taxon>
        <taxon>ecological metagenomes</taxon>
    </lineage>
</organism>
<dbReference type="InterPro" id="IPR055996">
    <property type="entry name" value="DUF7574"/>
</dbReference>
<reference evidence="2" key="1">
    <citation type="journal article" date="2015" name="Nature">
        <title>Complex archaea that bridge the gap between prokaryotes and eukaryotes.</title>
        <authorList>
            <person name="Spang A."/>
            <person name="Saw J.H."/>
            <person name="Jorgensen S.L."/>
            <person name="Zaremba-Niedzwiedzka K."/>
            <person name="Martijn J."/>
            <person name="Lind A.E."/>
            <person name="van Eijk R."/>
            <person name="Schleper C."/>
            <person name="Guy L."/>
            <person name="Ettema T.J."/>
        </authorList>
    </citation>
    <scope>NUCLEOTIDE SEQUENCE</scope>
</reference>
<dbReference type="EMBL" id="LAZR01009413">
    <property type="protein sequence ID" value="KKM72726.1"/>
    <property type="molecule type" value="Genomic_DNA"/>
</dbReference>
<feature type="domain" description="DUF7574" evidence="1">
    <location>
        <begin position="4"/>
        <end position="102"/>
    </location>
</feature>
<comment type="caution">
    <text evidence="2">The sequence shown here is derived from an EMBL/GenBank/DDBJ whole genome shotgun (WGS) entry which is preliminary data.</text>
</comment>
<dbReference type="Pfam" id="PF24459">
    <property type="entry name" value="DUF7574"/>
    <property type="match status" value="1"/>
</dbReference>
<proteinExistence type="predicted"/>
<gene>
    <name evidence="2" type="ORF">LCGC14_1417520</name>
</gene>
<evidence type="ECO:0000259" key="1">
    <source>
        <dbReference type="Pfam" id="PF24459"/>
    </source>
</evidence>
<sequence>MAGNIYYSPEDFGLKVFAMAEKEPDYDFSMFVVWVDGEGMLFYAEDSGCSCPSPFEDIRHITQLLRIGDDRFGLESFYQTLSAWKEWNEGVSTDYLRRKVREHMEKRSG</sequence>
<accession>A0A0F9KDJ9</accession>
<protein>
    <recommendedName>
        <fullName evidence="1">DUF7574 domain-containing protein</fullName>
    </recommendedName>
</protein>
<evidence type="ECO:0000313" key="2">
    <source>
        <dbReference type="EMBL" id="KKM72726.1"/>
    </source>
</evidence>
<name>A0A0F9KDJ9_9ZZZZ</name>